<dbReference type="InterPro" id="IPR009061">
    <property type="entry name" value="DNA-bd_dom_put_sf"/>
</dbReference>
<sequence length="70" mass="7833">MTTAIPRKLLTEREAAEYLGYRPATFRQSRCMGILAGTKPPKHQKLGRAVRYDIADLDAWIEQVTKGATA</sequence>
<dbReference type="Pfam" id="PF12728">
    <property type="entry name" value="HTH_17"/>
    <property type="match status" value="1"/>
</dbReference>
<dbReference type="SUPFAM" id="SSF46955">
    <property type="entry name" value="Putative DNA-binding domain"/>
    <property type="match status" value="1"/>
</dbReference>
<dbReference type="Proteomes" id="UP001276761">
    <property type="component" value="Unassembled WGS sequence"/>
</dbReference>
<evidence type="ECO:0000259" key="1">
    <source>
        <dbReference type="Pfam" id="PF12728"/>
    </source>
</evidence>
<accession>A0AAJ2S0L8</accession>
<comment type="caution">
    <text evidence="2">The sequence shown here is derived from an EMBL/GenBank/DDBJ whole genome shotgun (WGS) entry which is preliminary data.</text>
</comment>
<dbReference type="EMBL" id="JAWXXT010000001">
    <property type="protein sequence ID" value="MDX5977739.1"/>
    <property type="molecule type" value="Genomic_DNA"/>
</dbReference>
<organism evidence="2 3">
    <name type="scientific">Vreelandella alkaliphila</name>
    <dbReference type="NCBI Taxonomy" id="272774"/>
    <lineage>
        <taxon>Bacteria</taxon>
        <taxon>Pseudomonadati</taxon>
        <taxon>Pseudomonadota</taxon>
        <taxon>Gammaproteobacteria</taxon>
        <taxon>Oceanospirillales</taxon>
        <taxon>Halomonadaceae</taxon>
        <taxon>Vreelandella</taxon>
    </lineage>
</organism>
<dbReference type="RefSeq" id="WP_035536438.1">
    <property type="nucleotide sequence ID" value="NZ_JABASV010000002.1"/>
</dbReference>
<dbReference type="InterPro" id="IPR041657">
    <property type="entry name" value="HTH_17"/>
</dbReference>
<dbReference type="GeneID" id="303165668"/>
<evidence type="ECO:0000313" key="3">
    <source>
        <dbReference type="Proteomes" id="UP001276761"/>
    </source>
</evidence>
<name>A0AAJ2S0L8_9GAMM</name>
<protein>
    <submittedName>
        <fullName evidence="2">Helix-turn-helix domain-containing protein</fullName>
    </submittedName>
</protein>
<gene>
    <name evidence="2" type="ORF">SIL78_09175</name>
</gene>
<evidence type="ECO:0000313" key="2">
    <source>
        <dbReference type="EMBL" id="MDX5977739.1"/>
    </source>
</evidence>
<dbReference type="AlphaFoldDB" id="A0AAJ2S0L8"/>
<proteinExistence type="predicted"/>
<reference evidence="2" key="1">
    <citation type="submission" date="2023-11" db="EMBL/GenBank/DDBJ databases">
        <title>MicrobeMod: A computational toolkit for identifying prokaryotic methylation and restriction-modification with nanopore sequencing.</title>
        <authorList>
            <person name="Crits-Christoph A."/>
            <person name="Kang S.C."/>
            <person name="Lee H."/>
            <person name="Ostrov N."/>
        </authorList>
    </citation>
    <scope>NUCLEOTIDE SEQUENCE</scope>
    <source>
        <strain evidence="2">ATCC BAA-953</strain>
    </source>
</reference>
<feature type="domain" description="Helix-turn-helix" evidence="1">
    <location>
        <begin position="9"/>
        <end position="63"/>
    </location>
</feature>